<proteinExistence type="predicted"/>
<keyword evidence="3" id="KW-1185">Reference proteome</keyword>
<accession>A0AAE3K371</accession>
<protein>
    <submittedName>
        <fullName evidence="2">Uncharacterized protein</fullName>
    </submittedName>
</protein>
<dbReference type="Proteomes" id="UP001202674">
    <property type="component" value="Unassembled WGS sequence"/>
</dbReference>
<evidence type="ECO:0000256" key="1">
    <source>
        <dbReference type="SAM" id="Phobius"/>
    </source>
</evidence>
<feature type="transmembrane region" description="Helical" evidence="1">
    <location>
        <begin position="26"/>
        <end position="45"/>
    </location>
</feature>
<sequence length="47" mass="4781">MVRLSTVLIGLGVLIALVPIPLPIPGVGFLGGLLLALFGVALRLFGL</sequence>
<reference evidence="2 3" key="1">
    <citation type="journal article" date="2022" name="Syst. Appl. Microbiol.">
        <title>Natronocalculus amylovorans gen. nov., sp. nov., and Natranaeroarchaeum aerophilus sp. nov., dominant culturable amylolytic natronoarchaea from hypersaline soda lakes in southwestern Siberia.</title>
        <authorList>
            <person name="Sorokin D.Y."/>
            <person name="Elcheninov A.G."/>
            <person name="Khizhniak T.V."/>
            <person name="Koenen M."/>
            <person name="Bale N.J."/>
            <person name="Damste J.S.S."/>
            <person name="Kublanov I.V."/>
        </authorList>
    </citation>
    <scope>NUCLEOTIDE SEQUENCE [LARGE SCALE GENOMIC DNA]</scope>
    <source>
        <strain evidence="2 3">AArc-St1-1</strain>
    </source>
</reference>
<organism evidence="2 3">
    <name type="scientific">Natranaeroarchaeum aerophilus</name>
    <dbReference type="NCBI Taxonomy" id="2917711"/>
    <lineage>
        <taxon>Archaea</taxon>
        <taxon>Methanobacteriati</taxon>
        <taxon>Methanobacteriota</taxon>
        <taxon>Stenosarchaea group</taxon>
        <taxon>Halobacteria</taxon>
        <taxon>Halobacteriales</taxon>
        <taxon>Natronoarchaeaceae</taxon>
        <taxon>Natranaeroarchaeum</taxon>
    </lineage>
</organism>
<comment type="caution">
    <text evidence="2">The sequence shown here is derived from an EMBL/GenBank/DDBJ whole genome shotgun (WGS) entry which is preliminary data.</text>
</comment>
<dbReference type="AlphaFoldDB" id="A0AAE3K371"/>
<keyword evidence="1" id="KW-0472">Membrane</keyword>
<keyword evidence="1" id="KW-1133">Transmembrane helix</keyword>
<evidence type="ECO:0000313" key="2">
    <source>
        <dbReference type="EMBL" id="MCL9812442.1"/>
    </source>
</evidence>
<gene>
    <name evidence="2" type="ORF">AArcSt11_02090</name>
</gene>
<keyword evidence="1" id="KW-0812">Transmembrane</keyword>
<evidence type="ECO:0000313" key="3">
    <source>
        <dbReference type="Proteomes" id="UP001202674"/>
    </source>
</evidence>
<name>A0AAE3K371_9EURY</name>
<dbReference type="EMBL" id="JAKRVY010000001">
    <property type="protein sequence ID" value="MCL9812442.1"/>
    <property type="molecule type" value="Genomic_DNA"/>
</dbReference>
<dbReference type="RefSeq" id="WP_250594136.1">
    <property type="nucleotide sequence ID" value="NZ_JAKRVY010000001.1"/>
</dbReference>